<evidence type="ECO:0000313" key="7">
    <source>
        <dbReference type="Proteomes" id="UP000694546"/>
    </source>
</evidence>
<evidence type="ECO:0000313" key="6">
    <source>
        <dbReference type="Ensembl" id="ENSGMOP00000055509.1"/>
    </source>
</evidence>
<name>A0A8C5FR80_GADMO</name>
<feature type="domain" description="Ig-like" evidence="5">
    <location>
        <begin position="756"/>
        <end position="860"/>
    </location>
</feature>
<dbReference type="PANTHER" id="PTHR12207">
    <property type="entry name" value="V-SET AND TRANSMEMBRANE DOMAIN-CONTAINING PROTEIN"/>
    <property type="match status" value="1"/>
</dbReference>
<organism evidence="6 7">
    <name type="scientific">Gadus morhua</name>
    <name type="common">Atlantic cod</name>
    <dbReference type="NCBI Taxonomy" id="8049"/>
    <lineage>
        <taxon>Eukaryota</taxon>
        <taxon>Metazoa</taxon>
        <taxon>Chordata</taxon>
        <taxon>Craniata</taxon>
        <taxon>Vertebrata</taxon>
        <taxon>Euteleostomi</taxon>
        <taxon>Actinopterygii</taxon>
        <taxon>Neopterygii</taxon>
        <taxon>Teleostei</taxon>
        <taxon>Neoteleostei</taxon>
        <taxon>Acanthomorphata</taxon>
        <taxon>Zeiogadaria</taxon>
        <taxon>Gadariae</taxon>
        <taxon>Gadiformes</taxon>
        <taxon>Gadoidei</taxon>
        <taxon>Gadidae</taxon>
        <taxon>Gadus</taxon>
    </lineage>
</organism>
<feature type="domain" description="Ig-like" evidence="5">
    <location>
        <begin position="118"/>
        <end position="242"/>
    </location>
</feature>
<feature type="transmembrane region" description="Helical" evidence="4">
    <location>
        <begin position="885"/>
        <end position="906"/>
    </location>
</feature>
<dbReference type="Ensembl" id="ENSGMOT00000033273.1">
    <property type="protein sequence ID" value="ENSGMOP00000055509.1"/>
    <property type="gene ID" value="ENSGMOG00000011368.2"/>
</dbReference>
<dbReference type="InterPro" id="IPR007110">
    <property type="entry name" value="Ig-like_dom"/>
</dbReference>
<dbReference type="InterPro" id="IPR051102">
    <property type="entry name" value="IgSF_V-set/TM_domain"/>
</dbReference>
<dbReference type="GO" id="GO:0016020">
    <property type="term" value="C:membrane"/>
    <property type="evidence" value="ECO:0007669"/>
    <property type="project" value="TreeGrafter"/>
</dbReference>
<keyword evidence="4" id="KW-0812">Transmembrane</keyword>
<sequence>VAGHPLRVPCNVSGFRDAEREKGFQVLMQEPEKTMDINVISARDQNFAWGKFSGRVKSKEITLAMLAPNSALFTIGELKASDEGEYECRTVNSVIERLFLFLRLGIKVIDNTLTVSSPDPPSLSLDEGDPLTLTCQASSNTVQHTHLSVTWYLHMDGEEPPQPIVSLDKDLTPSPGPRFRERYGAGIVRLDKVGEATYRLTIAQLEPSDQGRVYCQAREWIQDPDRSWYPITQKDSETTALTVKAKGKSTLVTYCQQKSPEALQEGQELALTCSVEGLAARQSFSVAWLRDGSELARFGPTGVLHVGAEHGDRHTGGQLLATKTGPREHLLVLRPVRVQDQGGYACRAWPQDRNEDESFTQGQYRDSPTQVVSISATASELSVQMGGESVAVTEGGRLQLTCRVTGFRGRLSVTWEHKSASPSRQVVGLSQEGVVEPGPDFAQRDVRARRPAADTFTLELEEVRPSDAGTYGCTVSEWTVKPTGDVELGSTSHLDTFDVARPENTLRLTLKGRDTAATLGGDVELWCHVKAPRIPMTLTWTLRRDGSPPDRLLELSPDGAITWRGGRQQRYQLRVERLDETVLVHKLRIAGATPSEAGRYQCEASVFLEKRHKKMNPSNELAVMVTRPESKLSLDAQSISGLLDADVVVTCSVTETTPGNPSYAVTWREERDNRTLLVSSRDGVVTPGAQATPGDEQRISMRQRAGPSFELTIRRARVGDSGRYSCVVVEWLQDPNDNWFDLPPVRGTMTLQISEPEGGLSVGGGREVNVTVAASHDFTVPCDIIAQSSPYSAFNVTWFWRREADGETRPLFTAHPDGTLQDVSGRGDRLRFHRPRPALFSLTVSGALPEDGGRYHCRVEEWLLSPSRRRVGGVHMTDSWSSHRLLTFILPFVIYLLVLYTQFLFYERAWTYSLY</sequence>
<dbReference type="GeneTree" id="ENSGT00940000155177"/>
<dbReference type="Proteomes" id="UP000694546">
    <property type="component" value="Chromosome 20"/>
</dbReference>
<dbReference type="Pfam" id="PF07686">
    <property type="entry name" value="V-set"/>
    <property type="match status" value="4"/>
</dbReference>
<dbReference type="InterPro" id="IPR003599">
    <property type="entry name" value="Ig_sub"/>
</dbReference>
<dbReference type="Gene3D" id="2.60.40.10">
    <property type="entry name" value="Immunoglobulins"/>
    <property type="match status" value="7"/>
</dbReference>
<keyword evidence="4" id="KW-0472">Membrane</keyword>
<evidence type="ECO:0000259" key="5">
    <source>
        <dbReference type="PROSITE" id="PS50835"/>
    </source>
</evidence>
<dbReference type="SUPFAM" id="SSF48726">
    <property type="entry name" value="Immunoglobulin"/>
    <property type="match status" value="7"/>
</dbReference>
<protein>
    <recommendedName>
        <fullName evidence="5">Ig-like domain-containing protein</fullName>
    </recommendedName>
</protein>
<keyword evidence="2" id="KW-1015">Disulfide bond</keyword>
<dbReference type="AlphaFoldDB" id="A0A8C5FR80"/>
<feature type="domain" description="Ig-like" evidence="5">
    <location>
        <begin position="1"/>
        <end position="93"/>
    </location>
</feature>
<dbReference type="PROSITE" id="PS50835">
    <property type="entry name" value="IG_LIKE"/>
    <property type="match status" value="7"/>
</dbReference>
<dbReference type="SMART" id="SM00406">
    <property type="entry name" value="IGv"/>
    <property type="match status" value="6"/>
</dbReference>
<feature type="domain" description="Ig-like" evidence="5">
    <location>
        <begin position="628"/>
        <end position="728"/>
    </location>
</feature>
<dbReference type="CDD" id="cd00096">
    <property type="entry name" value="Ig"/>
    <property type="match status" value="1"/>
</dbReference>
<dbReference type="SMART" id="SM00408">
    <property type="entry name" value="IGc2"/>
    <property type="match status" value="6"/>
</dbReference>
<proteinExistence type="predicted"/>
<feature type="domain" description="Ig-like" evidence="5">
    <location>
        <begin position="502"/>
        <end position="622"/>
    </location>
</feature>
<dbReference type="SMART" id="SM00409">
    <property type="entry name" value="IG"/>
    <property type="match status" value="6"/>
</dbReference>
<dbReference type="InterPro" id="IPR013106">
    <property type="entry name" value="Ig_V-set"/>
</dbReference>
<keyword evidence="3" id="KW-0393">Immunoglobulin domain</keyword>
<evidence type="ECO:0000256" key="3">
    <source>
        <dbReference type="ARBA" id="ARBA00023319"/>
    </source>
</evidence>
<dbReference type="InterPro" id="IPR003598">
    <property type="entry name" value="Ig_sub2"/>
</dbReference>
<reference evidence="6" key="1">
    <citation type="submission" date="2025-08" db="UniProtKB">
        <authorList>
            <consortium name="Ensembl"/>
        </authorList>
    </citation>
    <scope>IDENTIFICATION</scope>
</reference>
<keyword evidence="7" id="KW-1185">Reference proteome</keyword>
<feature type="domain" description="Ig-like" evidence="5">
    <location>
        <begin position="247"/>
        <end position="360"/>
    </location>
</feature>
<evidence type="ECO:0000256" key="2">
    <source>
        <dbReference type="ARBA" id="ARBA00023157"/>
    </source>
</evidence>
<dbReference type="CDD" id="cd00099">
    <property type="entry name" value="IgV"/>
    <property type="match status" value="2"/>
</dbReference>
<evidence type="ECO:0000256" key="4">
    <source>
        <dbReference type="SAM" id="Phobius"/>
    </source>
</evidence>
<accession>A0A8C5FR80</accession>
<evidence type="ECO:0000256" key="1">
    <source>
        <dbReference type="ARBA" id="ARBA00022729"/>
    </source>
</evidence>
<dbReference type="InterPro" id="IPR036179">
    <property type="entry name" value="Ig-like_dom_sf"/>
</dbReference>
<dbReference type="InterPro" id="IPR013783">
    <property type="entry name" value="Ig-like_fold"/>
</dbReference>
<reference evidence="6" key="2">
    <citation type="submission" date="2025-09" db="UniProtKB">
        <authorList>
            <consortium name="Ensembl"/>
        </authorList>
    </citation>
    <scope>IDENTIFICATION</scope>
</reference>
<keyword evidence="4" id="KW-1133">Transmembrane helix</keyword>
<dbReference type="PANTHER" id="PTHR12207:SF25">
    <property type="entry name" value="IMMUNOGLOBULIN SUPERFAMILY MEMBER 2"/>
    <property type="match status" value="1"/>
</dbReference>
<keyword evidence="1" id="KW-0732">Signal</keyword>
<feature type="domain" description="Ig-like" evidence="5">
    <location>
        <begin position="368"/>
        <end position="492"/>
    </location>
</feature>